<evidence type="ECO:0000256" key="1">
    <source>
        <dbReference type="SAM" id="MobiDB-lite"/>
    </source>
</evidence>
<sequence length="218" mass="22806">MTTTTVRELARNTPGTRDRYADLLRVASLATVVCGHWLMAAVTADGRVGNLLASLPGLQVLTWVLQVMPVFFFVGGFAHALTFRSLRRRLPAGSVYAAFLHGRSRRLLVPTAVFVLVWTAAALAAALLGGDRGPVGAALRLVAQPLWFIGVYLAVVALTPPLLSSTSGPEPGCPSPSSRRWPPSTCCASPSACRTWGSSTSPSSGSPSTSSASCARTA</sequence>
<evidence type="ECO:0000256" key="2">
    <source>
        <dbReference type="SAM" id="Phobius"/>
    </source>
</evidence>
<feature type="region of interest" description="Disordered" evidence="1">
    <location>
        <begin position="191"/>
        <end position="218"/>
    </location>
</feature>
<feature type="domain" description="Acyltransferase 3" evidence="3">
    <location>
        <begin position="20"/>
        <end position="163"/>
    </location>
</feature>
<keyword evidence="2" id="KW-0472">Membrane</keyword>
<protein>
    <submittedName>
        <fullName evidence="4">Acyltransferase</fullName>
        <ecNumber evidence="4">2.3.1.-</ecNumber>
    </submittedName>
</protein>
<organism evidence="4 5">
    <name type="scientific">Schaalia naturae</name>
    <dbReference type="NCBI Taxonomy" id="635203"/>
    <lineage>
        <taxon>Bacteria</taxon>
        <taxon>Bacillati</taxon>
        <taxon>Actinomycetota</taxon>
        <taxon>Actinomycetes</taxon>
        <taxon>Actinomycetales</taxon>
        <taxon>Actinomycetaceae</taxon>
        <taxon>Schaalia</taxon>
    </lineage>
</organism>
<keyword evidence="2" id="KW-1133">Transmembrane helix</keyword>
<dbReference type="Proteomes" id="UP001596527">
    <property type="component" value="Unassembled WGS sequence"/>
</dbReference>
<dbReference type="RefSeq" id="WP_380976522.1">
    <property type="nucleotide sequence ID" value="NZ_JBHTEF010000012.1"/>
</dbReference>
<dbReference type="InterPro" id="IPR002656">
    <property type="entry name" value="Acyl_transf_3_dom"/>
</dbReference>
<evidence type="ECO:0000259" key="3">
    <source>
        <dbReference type="Pfam" id="PF01757"/>
    </source>
</evidence>
<reference evidence="5" key="1">
    <citation type="journal article" date="2019" name="Int. J. Syst. Evol. Microbiol.">
        <title>The Global Catalogue of Microorganisms (GCM) 10K type strain sequencing project: providing services to taxonomists for standard genome sequencing and annotation.</title>
        <authorList>
            <consortium name="The Broad Institute Genomics Platform"/>
            <consortium name="The Broad Institute Genome Sequencing Center for Infectious Disease"/>
            <person name="Wu L."/>
            <person name="Ma J."/>
        </authorList>
    </citation>
    <scope>NUCLEOTIDE SEQUENCE [LARGE SCALE GENOMIC DNA]</scope>
    <source>
        <strain evidence="5">CCUG 56698</strain>
    </source>
</reference>
<keyword evidence="5" id="KW-1185">Reference proteome</keyword>
<proteinExistence type="predicted"/>
<name>A0ABW2SQB0_9ACTO</name>
<dbReference type="EC" id="2.3.1.-" evidence="4"/>
<dbReference type="EMBL" id="JBHTEF010000012">
    <property type="protein sequence ID" value="MFC7582325.1"/>
    <property type="molecule type" value="Genomic_DNA"/>
</dbReference>
<accession>A0ABW2SQB0</accession>
<evidence type="ECO:0000313" key="4">
    <source>
        <dbReference type="EMBL" id="MFC7582325.1"/>
    </source>
</evidence>
<feature type="compositionally biased region" description="Low complexity" evidence="1">
    <location>
        <begin position="197"/>
        <end position="211"/>
    </location>
</feature>
<gene>
    <name evidence="4" type="ORF">ACFQWG_14160</name>
</gene>
<comment type="caution">
    <text evidence="4">The sequence shown here is derived from an EMBL/GenBank/DDBJ whole genome shotgun (WGS) entry which is preliminary data.</text>
</comment>
<dbReference type="Pfam" id="PF01757">
    <property type="entry name" value="Acyl_transf_3"/>
    <property type="match status" value="1"/>
</dbReference>
<keyword evidence="4" id="KW-0808">Transferase</keyword>
<feature type="transmembrane region" description="Helical" evidence="2">
    <location>
        <begin position="141"/>
        <end position="159"/>
    </location>
</feature>
<feature type="transmembrane region" description="Helical" evidence="2">
    <location>
        <begin position="107"/>
        <end position="129"/>
    </location>
</feature>
<keyword evidence="2" id="KW-0812">Transmembrane</keyword>
<dbReference type="GO" id="GO:0016746">
    <property type="term" value="F:acyltransferase activity"/>
    <property type="evidence" value="ECO:0007669"/>
    <property type="project" value="UniProtKB-KW"/>
</dbReference>
<feature type="transmembrane region" description="Helical" evidence="2">
    <location>
        <begin position="60"/>
        <end position="86"/>
    </location>
</feature>
<evidence type="ECO:0000313" key="5">
    <source>
        <dbReference type="Proteomes" id="UP001596527"/>
    </source>
</evidence>
<keyword evidence="4" id="KW-0012">Acyltransferase</keyword>
<feature type="transmembrane region" description="Helical" evidence="2">
    <location>
        <begin position="20"/>
        <end position="40"/>
    </location>
</feature>